<name>A0ABW5CQV1_9HYPH</name>
<evidence type="ECO:0000256" key="3">
    <source>
        <dbReference type="HAMAP-Rule" id="MF_01385"/>
    </source>
</evidence>
<dbReference type="InterPro" id="IPR002639">
    <property type="entry name" value="UreF"/>
</dbReference>
<comment type="function">
    <text evidence="3">Required for maturation of urease via the functional incorporation of the urease nickel metallocenter.</text>
</comment>
<accession>A0ABW5CQV1</accession>
<organism evidence="4 5">
    <name type="scientific">Aureimonas populi</name>
    <dbReference type="NCBI Taxonomy" id="1701758"/>
    <lineage>
        <taxon>Bacteria</taxon>
        <taxon>Pseudomonadati</taxon>
        <taxon>Pseudomonadota</taxon>
        <taxon>Alphaproteobacteria</taxon>
        <taxon>Hyphomicrobiales</taxon>
        <taxon>Aurantimonadaceae</taxon>
        <taxon>Aureimonas</taxon>
    </lineage>
</organism>
<dbReference type="RefSeq" id="WP_209737066.1">
    <property type="nucleotide sequence ID" value="NZ_CP072611.1"/>
</dbReference>
<evidence type="ECO:0000313" key="4">
    <source>
        <dbReference type="EMBL" id="MFD2238397.1"/>
    </source>
</evidence>
<comment type="subcellular location">
    <subcellularLocation>
        <location evidence="3">Cytoplasm</location>
    </subcellularLocation>
</comment>
<proteinExistence type="inferred from homology"/>
<dbReference type="HAMAP" id="MF_01385">
    <property type="entry name" value="UreF"/>
    <property type="match status" value="1"/>
</dbReference>
<dbReference type="PANTHER" id="PTHR33620:SF1">
    <property type="entry name" value="UREASE ACCESSORY PROTEIN F"/>
    <property type="match status" value="1"/>
</dbReference>
<comment type="caution">
    <text evidence="4">The sequence shown here is derived from an EMBL/GenBank/DDBJ whole genome shotgun (WGS) entry which is preliminary data.</text>
</comment>
<comment type="subunit">
    <text evidence="3">UreD, UreF and UreG form a complex that acts as a GTP-hydrolysis-dependent molecular chaperone, activating the urease apoprotein by helping to assemble the nickel containing metallocenter of UreC. The UreE protein probably delivers the nickel.</text>
</comment>
<dbReference type="Gene3D" id="1.10.4190.10">
    <property type="entry name" value="Urease accessory protein UreF"/>
    <property type="match status" value="1"/>
</dbReference>
<protein>
    <recommendedName>
        <fullName evidence="3">Urease accessory protein UreF</fullName>
    </recommendedName>
</protein>
<keyword evidence="1 3" id="KW-0996">Nickel insertion</keyword>
<evidence type="ECO:0000256" key="1">
    <source>
        <dbReference type="ARBA" id="ARBA00022988"/>
    </source>
</evidence>
<keyword evidence="2 3" id="KW-0143">Chaperone</keyword>
<dbReference type="PIRSF" id="PIRSF009467">
    <property type="entry name" value="Ureas_acces_UreF"/>
    <property type="match status" value="1"/>
</dbReference>
<dbReference type="PANTHER" id="PTHR33620">
    <property type="entry name" value="UREASE ACCESSORY PROTEIN F"/>
    <property type="match status" value="1"/>
</dbReference>
<keyword evidence="3" id="KW-0963">Cytoplasm</keyword>
<reference evidence="5" key="1">
    <citation type="journal article" date="2019" name="Int. J. Syst. Evol. Microbiol.">
        <title>The Global Catalogue of Microorganisms (GCM) 10K type strain sequencing project: providing services to taxonomists for standard genome sequencing and annotation.</title>
        <authorList>
            <consortium name="The Broad Institute Genomics Platform"/>
            <consortium name="The Broad Institute Genome Sequencing Center for Infectious Disease"/>
            <person name="Wu L."/>
            <person name="Ma J."/>
        </authorList>
    </citation>
    <scope>NUCLEOTIDE SEQUENCE [LARGE SCALE GENOMIC DNA]</scope>
    <source>
        <strain evidence="5">ZS-35-S2</strain>
    </source>
</reference>
<dbReference type="Proteomes" id="UP001597371">
    <property type="component" value="Unassembled WGS sequence"/>
</dbReference>
<dbReference type="EMBL" id="JBHUIJ010000016">
    <property type="protein sequence ID" value="MFD2238397.1"/>
    <property type="molecule type" value="Genomic_DNA"/>
</dbReference>
<evidence type="ECO:0000256" key="2">
    <source>
        <dbReference type="ARBA" id="ARBA00023186"/>
    </source>
</evidence>
<gene>
    <name evidence="3" type="primary">ureF</name>
    <name evidence="4" type="ORF">ACFSKQ_13145</name>
</gene>
<sequence>MTIEGEGAPGLLTLLTWFSPAFPVGAFAYSHGLEAAVAQGRVTSAGALFDWVETLVLEGSGWNDLVLLAEGMRRAEARDAAGLDELAELALALSGSAERREETRALGEAFGRASLPWGAAGAPRPYPLAVAERAAASGAREGDILAAYAHAFAANLVSAAVRLVPLGQSEAVAVMKRLEPVIAGAAHRAGMSTLDDLGSSAILSDIAAMRHESLPVRLFRT</sequence>
<comment type="similarity">
    <text evidence="3">Belongs to the UreF family.</text>
</comment>
<dbReference type="Pfam" id="PF01730">
    <property type="entry name" value="UreF"/>
    <property type="match status" value="1"/>
</dbReference>
<evidence type="ECO:0000313" key="5">
    <source>
        <dbReference type="Proteomes" id="UP001597371"/>
    </source>
</evidence>
<dbReference type="InterPro" id="IPR038277">
    <property type="entry name" value="UreF_sf"/>
</dbReference>
<keyword evidence="5" id="KW-1185">Reference proteome</keyword>